<dbReference type="InterPro" id="IPR015943">
    <property type="entry name" value="WD40/YVTN_repeat-like_dom_sf"/>
</dbReference>
<evidence type="ECO:0000313" key="8">
    <source>
        <dbReference type="EMBL" id="KFD46049.1"/>
    </source>
</evidence>
<dbReference type="PANTHER" id="PTHR46200:SF1">
    <property type="entry name" value="GATOR COMPLEX PROTEIN WDR24"/>
    <property type="match status" value="1"/>
</dbReference>
<dbReference type="SUPFAM" id="SSF50978">
    <property type="entry name" value="WD40 repeat-like"/>
    <property type="match status" value="1"/>
</dbReference>
<dbReference type="PROSITE" id="PS50294">
    <property type="entry name" value="WD_REPEATS_REGION"/>
    <property type="match status" value="1"/>
</dbReference>
<evidence type="ECO:0000256" key="1">
    <source>
        <dbReference type="ARBA" id="ARBA00008134"/>
    </source>
</evidence>
<keyword evidence="2 5" id="KW-0853">WD repeat</keyword>
<feature type="repeat" description="WD" evidence="5">
    <location>
        <begin position="191"/>
        <end position="224"/>
    </location>
</feature>
<reference evidence="8 9" key="1">
    <citation type="journal article" date="2014" name="Nat. Genet.">
        <title>Genome and transcriptome of the porcine whipworm Trichuris suis.</title>
        <authorList>
            <person name="Jex A.R."/>
            <person name="Nejsum P."/>
            <person name="Schwarz E.M."/>
            <person name="Hu L."/>
            <person name="Young N.D."/>
            <person name="Hall R.S."/>
            <person name="Korhonen P.K."/>
            <person name="Liao S."/>
            <person name="Thamsborg S."/>
            <person name="Xia J."/>
            <person name="Xu P."/>
            <person name="Wang S."/>
            <person name="Scheerlinck J.P."/>
            <person name="Hofmann A."/>
            <person name="Sternberg P.W."/>
            <person name="Wang J."/>
            <person name="Gasser R.B."/>
        </authorList>
    </citation>
    <scope>NUCLEOTIDE SEQUENCE [LARGE SCALE GENOMIC DNA]</scope>
    <source>
        <strain evidence="8">DCEP-RM93M</strain>
    </source>
</reference>
<dbReference type="InterPro" id="IPR001680">
    <property type="entry name" value="WD40_rpt"/>
</dbReference>
<dbReference type="Pfam" id="PF13325">
    <property type="entry name" value="MCRS_N"/>
    <property type="match status" value="1"/>
</dbReference>
<dbReference type="Gene3D" id="2.130.10.10">
    <property type="entry name" value="YVTN repeat-like/Quinoprotein amine dehydrogenase"/>
    <property type="match status" value="2"/>
</dbReference>
<dbReference type="GO" id="GO:0061700">
    <property type="term" value="C:GATOR2 complex"/>
    <property type="evidence" value="ECO:0007669"/>
    <property type="project" value="TreeGrafter"/>
</dbReference>
<evidence type="ECO:0000259" key="7">
    <source>
        <dbReference type="Pfam" id="PF13325"/>
    </source>
</evidence>
<dbReference type="InterPro" id="IPR025999">
    <property type="entry name" value="MCRS_N"/>
</dbReference>
<dbReference type="GO" id="GO:0005774">
    <property type="term" value="C:vacuolar membrane"/>
    <property type="evidence" value="ECO:0007669"/>
    <property type="project" value="TreeGrafter"/>
</dbReference>
<protein>
    <recommendedName>
        <fullName evidence="4">GATOR2 complex protein WDR24</fullName>
    </recommendedName>
</protein>
<feature type="region of interest" description="Disordered" evidence="6">
    <location>
        <begin position="1063"/>
        <end position="1088"/>
    </location>
</feature>
<sequence>MDDATMLHGPVEGPINAVSLNREGTSIVVAGKNLLKVVSCKEEAPFKELASLKLGKVSTVNISHLDVSWCPVDGDNLIASAVTNGAIALWNLGLQSHRKLDRMFHVHRRTANKVCFHPSDANYLVSGSQDATVVFFDLRKSDPALAFENGTDCVRDIKFARSSQLMFALVDETGSVKFWDIRMPDRPVKLFTAHSGPIFSLDFHPSWRGTMATAGRDKLIKVWNWQIDRPSVLHTVQTIAPVSLIRWRRGREYHIASGSLVLDFSIHVWDVRRPYVPFVSFEGHTGAVTGICWKQDPHKLITSGRDGLLFLRDIKDAARFTDLISPATVAVSCRGEMIAAVSNTALQRSEAKSHSNILGKFGTIATMYKTKGFQAGIREKPTVLLREPHLSSVFVFSQISLDSSVQNVLAQNYASSASREVIVLQDFSCEYIADCAKRYKLQGGPVDQLCSHNSQVALELGRQNEAYAWLLLSDIHTSGYLSPENVRRFQRRNEKRAQKRTEAADEPDSDLSSDFSSENCTDENDVNELLESCSPQCTSRNSCSRDDHFDLWYSWAPRISPAFRSTVGSYDVPKDAFEDTSELKMQEESENVPKLLIPLLEDDFAAVFHELISNRKQKSVCRYVVADPSDFVFLISCMLNYYVEKASDVQMSVTMLIVLGETANGIVSESAVKRWFLAYIDLLKRYQLYPIAALVTNLCPIEEIKADKNQQCTMNILCSRCQRSLQGTSNFCVHCDDVAAKCCVWPFGRWETPLLLLGGTVTAMFKVYTFAALVVYTVVTLLTLKNGLAFMTFARQGVDILANTVKNSGSVFILAKLNSEQCLTRNKLWLKLYEPPFVKLNESVKQPRVVGRNVAAESGFLSETSTSNESSDSGGSYELTMTRIATPASQPEYITTFFVSPECVEFVTAWRPIDDFCLIASVVHYCNIELAYRFSRLRRSFTLEEVQSRWEELYSNGVALEQRREEIANLSDEQIFPELLRLQMNPAEAAALAEVSSTTATDAEFFRDLLEKKAKVFHEFREPAALLEFWTDLKRANLLCDQKINPAPTGKVVLSLSDCSDDGSDQAVGSSSSEHSSNSDDDSSSEDGFEGPLCKLARFQNAATALKQEINIIKEHIRGLVTALELSPETEGFGDSMVACSVVLHIGMKTYHLRSPVVIIGTPLADRHIDIDLSPFMASEYLEQYAGPLAEIEKRASGIYCLTNCSHVPIFVNGDTLLFGKTVALFDQSIIWIAGIVTRFELNGCTVC</sequence>
<dbReference type="InterPro" id="IPR036322">
    <property type="entry name" value="WD40_repeat_dom_sf"/>
</dbReference>
<dbReference type="GO" id="GO:1904263">
    <property type="term" value="P:positive regulation of TORC1 signaling"/>
    <property type="evidence" value="ECO:0007669"/>
    <property type="project" value="TreeGrafter"/>
</dbReference>
<dbReference type="InterPro" id="IPR037590">
    <property type="entry name" value="WDR24"/>
</dbReference>
<keyword evidence="3" id="KW-0677">Repeat</keyword>
<dbReference type="GO" id="GO:0016239">
    <property type="term" value="P:positive regulation of macroautophagy"/>
    <property type="evidence" value="ECO:0007669"/>
    <property type="project" value="TreeGrafter"/>
</dbReference>
<keyword evidence="9" id="KW-1185">Reference proteome</keyword>
<feature type="repeat" description="WD" evidence="5">
    <location>
        <begin position="281"/>
        <end position="322"/>
    </location>
</feature>
<feature type="region of interest" description="Disordered" evidence="6">
    <location>
        <begin position="492"/>
        <end position="520"/>
    </location>
</feature>
<dbReference type="Proteomes" id="UP000030764">
    <property type="component" value="Unassembled WGS sequence"/>
</dbReference>
<evidence type="ECO:0000256" key="4">
    <source>
        <dbReference type="ARBA" id="ARBA00040269"/>
    </source>
</evidence>
<name>A0A085LM53_9BILA</name>
<evidence type="ECO:0000256" key="3">
    <source>
        <dbReference type="ARBA" id="ARBA00022737"/>
    </source>
</evidence>
<dbReference type="PROSITE" id="PS50082">
    <property type="entry name" value="WD_REPEATS_2"/>
    <property type="match status" value="3"/>
</dbReference>
<dbReference type="SMART" id="SM00320">
    <property type="entry name" value="WD40"/>
    <property type="match status" value="6"/>
</dbReference>
<feature type="domain" description="Microspherule protein N-terminal" evidence="7">
    <location>
        <begin position="910"/>
        <end position="1074"/>
    </location>
</feature>
<proteinExistence type="inferred from homology"/>
<accession>A0A085LM53</accession>
<gene>
    <name evidence="8" type="ORF">M513_13073</name>
</gene>
<dbReference type="EMBL" id="KL363398">
    <property type="protein sequence ID" value="KFD46049.1"/>
    <property type="molecule type" value="Genomic_DNA"/>
</dbReference>
<organism evidence="8 9">
    <name type="scientific">Trichuris suis</name>
    <name type="common">pig whipworm</name>
    <dbReference type="NCBI Taxonomy" id="68888"/>
    <lineage>
        <taxon>Eukaryota</taxon>
        <taxon>Metazoa</taxon>
        <taxon>Ecdysozoa</taxon>
        <taxon>Nematoda</taxon>
        <taxon>Enoplea</taxon>
        <taxon>Dorylaimia</taxon>
        <taxon>Trichinellida</taxon>
        <taxon>Trichuridae</taxon>
        <taxon>Trichuris</taxon>
    </lineage>
</organism>
<feature type="compositionally biased region" description="Acidic residues" evidence="6">
    <location>
        <begin position="1079"/>
        <end position="1088"/>
    </location>
</feature>
<evidence type="ECO:0000313" key="9">
    <source>
        <dbReference type="Proteomes" id="UP000030764"/>
    </source>
</evidence>
<evidence type="ECO:0000256" key="6">
    <source>
        <dbReference type="SAM" id="MobiDB-lite"/>
    </source>
</evidence>
<dbReference type="PANTHER" id="PTHR46200">
    <property type="entry name" value="GATOR COMPLEX PROTEIN WDR24"/>
    <property type="match status" value="1"/>
</dbReference>
<feature type="repeat" description="WD" evidence="5">
    <location>
        <begin position="104"/>
        <end position="146"/>
    </location>
</feature>
<comment type="similarity">
    <text evidence="1">Belongs to the WD repeat WDR24 family.</text>
</comment>
<feature type="compositionally biased region" description="Basic and acidic residues" evidence="6">
    <location>
        <begin position="492"/>
        <end position="503"/>
    </location>
</feature>
<evidence type="ECO:0000256" key="5">
    <source>
        <dbReference type="PROSITE-ProRule" id="PRU00221"/>
    </source>
</evidence>
<dbReference type="GO" id="GO:0005829">
    <property type="term" value="C:cytosol"/>
    <property type="evidence" value="ECO:0007669"/>
    <property type="project" value="TreeGrafter"/>
</dbReference>
<dbReference type="AlphaFoldDB" id="A0A085LM53"/>
<evidence type="ECO:0000256" key="2">
    <source>
        <dbReference type="ARBA" id="ARBA00022574"/>
    </source>
</evidence>
<dbReference type="Pfam" id="PF00400">
    <property type="entry name" value="WD40"/>
    <property type="match status" value="3"/>
</dbReference>